<dbReference type="Proteomes" id="UP000789920">
    <property type="component" value="Unassembled WGS sequence"/>
</dbReference>
<dbReference type="EMBL" id="CAJVQC010062715">
    <property type="protein sequence ID" value="CAG8802949.1"/>
    <property type="molecule type" value="Genomic_DNA"/>
</dbReference>
<reference evidence="1" key="1">
    <citation type="submission" date="2021-06" db="EMBL/GenBank/DDBJ databases">
        <authorList>
            <person name="Kallberg Y."/>
            <person name="Tangrot J."/>
            <person name="Rosling A."/>
        </authorList>
    </citation>
    <scope>NUCLEOTIDE SEQUENCE</scope>
    <source>
        <strain evidence="1">MA461A</strain>
    </source>
</reference>
<feature type="non-terminal residue" evidence="1">
    <location>
        <position position="1"/>
    </location>
</feature>
<proteinExistence type="predicted"/>
<feature type="non-terminal residue" evidence="1">
    <location>
        <position position="61"/>
    </location>
</feature>
<protein>
    <submittedName>
        <fullName evidence="1">28073_t:CDS:1</fullName>
    </submittedName>
</protein>
<gene>
    <name evidence="1" type="ORF">RPERSI_LOCUS21422</name>
</gene>
<organism evidence="1 2">
    <name type="scientific">Racocetra persica</name>
    <dbReference type="NCBI Taxonomy" id="160502"/>
    <lineage>
        <taxon>Eukaryota</taxon>
        <taxon>Fungi</taxon>
        <taxon>Fungi incertae sedis</taxon>
        <taxon>Mucoromycota</taxon>
        <taxon>Glomeromycotina</taxon>
        <taxon>Glomeromycetes</taxon>
        <taxon>Diversisporales</taxon>
        <taxon>Gigasporaceae</taxon>
        <taxon>Racocetra</taxon>
    </lineage>
</organism>
<name>A0ACA9RQ63_9GLOM</name>
<comment type="caution">
    <text evidence="1">The sequence shown here is derived from an EMBL/GenBank/DDBJ whole genome shotgun (WGS) entry which is preliminary data.</text>
</comment>
<accession>A0ACA9RQ63</accession>
<sequence>YQNTMMPGRSLQSLGVSLSQYLTFLEVKVWVTRCYSNSTLELQGHPDVIQNTYFVILFFDI</sequence>
<evidence type="ECO:0000313" key="1">
    <source>
        <dbReference type="EMBL" id="CAG8802949.1"/>
    </source>
</evidence>
<keyword evidence="2" id="KW-1185">Reference proteome</keyword>
<evidence type="ECO:0000313" key="2">
    <source>
        <dbReference type="Proteomes" id="UP000789920"/>
    </source>
</evidence>